<dbReference type="Gene3D" id="1.20.1050.10">
    <property type="match status" value="1"/>
</dbReference>
<dbReference type="InterPro" id="IPR036282">
    <property type="entry name" value="Glutathione-S-Trfase_C_sf"/>
</dbReference>
<name>A0AAD9UXE3_ACRCE</name>
<dbReference type="GO" id="GO:0006749">
    <property type="term" value="P:glutathione metabolic process"/>
    <property type="evidence" value="ECO:0007669"/>
    <property type="project" value="TreeGrafter"/>
</dbReference>
<dbReference type="InterPro" id="IPR010987">
    <property type="entry name" value="Glutathione-S-Trfase_C-like"/>
</dbReference>
<dbReference type="Pfam" id="PF02798">
    <property type="entry name" value="GST_N"/>
    <property type="match status" value="1"/>
</dbReference>
<feature type="domain" description="GST C-terminal" evidence="2">
    <location>
        <begin position="84"/>
        <end position="208"/>
    </location>
</feature>
<dbReference type="PROSITE" id="PS50404">
    <property type="entry name" value="GST_NTER"/>
    <property type="match status" value="1"/>
</dbReference>
<dbReference type="CDD" id="cd03039">
    <property type="entry name" value="GST_N_Sigma_like"/>
    <property type="match status" value="1"/>
</dbReference>
<dbReference type="SUPFAM" id="SSF47616">
    <property type="entry name" value="GST C-terminal domain-like"/>
    <property type="match status" value="1"/>
</dbReference>
<dbReference type="InterPro" id="IPR040079">
    <property type="entry name" value="Glutathione_S-Trfase"/>
</dbReference>
<dbReference type="Gene3D" id="3.40.30.10">
    <property type="entry name" value="Glutaredoxin"/>
    <property type="match status" value="1"/>
</dbReference>
<dbReference type="SUPFAM" id="SSF52833">
    <property type="entry name" value="Thioredoxin-like"/>
    <property type="match status" value="1"/>
</dbReference>
<dbReference type="PROSITE" id="PS50405">
    <property type="entry name" value="GST_CTER"/>
    <property type="match status" value="1"/>
</dbReference>
<reference evidence="3" key="2">
    <citation type="journal article" date="2023" name="Science">
        <title>Genomic signatures of disease resistance in endangered staghorn corals.</title>
        <authorList>
            <person name="Vollmer S.V."/>
            <person name="Selwyn J.D."/>
            <person name="Despard B.A."/>
            <person name="Roesel C.L."/>
        </authorList>
    </citation>
    <scope>NUCLEOTIDE SEQUENCE</scope>
    <source>
        <strain evidence="3">K2</strain>
    </source>
</reference>
<dbReference type="FunFam" id="1.20.1050.10:FF:000030">
    <property type="entry name" value="Glutathione S-transferase S1"/>
    <property type="match status" value="1"/>
</dbReference>
<dbReference type="SFLD" id="SFLDG00363">
    <property type="entry name" value="AMPS_(cytGST):_Alpha-__Mu-__Pi"/>
    <property type="match status" value="1"/>
</dbReference>
<evidence type="ECO:0000259" key="2">
    <source>
        <dbReference type="PROSITE" id="PS50405"/>
    </source>
</evidence>
<dbReference type="InterPro" id="IPR036249">
    <property type="entry name" value="Thioredoxin-like_sf"/>
</dbReference>
<evidence type="ECO:0000313" key="3">
    <source>
        <dbReference type="EMBL" id="KAK2553441.1"/>
    </source>
</evidence>
<proteinExistence type="predicted"/>
<sequence length="210" mass="24200">MTGYKLYYFELRARGEICRLSFKAAKIDFEDIRLNREEWIKEKASGSPPLGQMPFIVTPEGKYLAQSGAIMRYICKKGGLSPSDEFDEAEANMIVDSTYDLRAKLIRIRFESDPDKKENLIKDFYDNELPARLGGYRAVLKDKDFLVGDKLTYADIALFELLNSFLADGEPVVPKELEKFPLLVEYYKRVLSVPQINDWVVNRDKCSLFP</sequence>
<accession>A0AAD9UXE3</accession>
<feature type="domain" description="GST N-terminal" evidence="1">
    <location>
        <begin position="2"/>
        <end position="82"/>
    </location>
</feature>
<dbReference type="AlphaFoldDB" id="A0AAD9UXE3"/>
<organism evidence="3 4">
    <name type="scientific">Acropora cervicornis</name>
    <name type="common">Staghorn coral</name>
    <dbReference type="NCBI Taxonomy" id="6130"/>
    <lineage>
        <taxon>Eukaryota</taxon>
        <taxon>Metazoa</taxon>
        <taxon>Cnidaria</taxon>
        <taxon>Anthozoa</taxon>
        <taxon>Hexacorallia</taxon>
        <taxon>Scleractinia</taxon>
        <taxon>Astrocoeniina</taxon>
        <taxon>Acroporidae</taxon>
        <taxon>Acropora</taxon>
    </lineage>
</organism>
<evidence type="ECO:0000259" key="1">
    <source>
        <dbReference type="PROSITE" id="PS50404"/>
    </source>
</evidence>
<dbReference type="CDD" id="cd03192">
    <property type="entry name" value="GST_C_Sigma_like"/>
    <property type="match status" value="1"/>
</dbReference>
<dbReference type="SFLD" id="SFLDS00019">
    <property type="entry name" value="Glutathione_Transferase_(cytos"/>
    <property type="match status" value="1"/>
</dbReference>
<dbReference type="SFLD" id="SFLDG01205">
    <property type="entry name" value="AMPS.1"/>
    <property type="match status" value="1"/>
</dbReference>
<dbReference type="PANTHER" id="PTHR11571">
    <property type="entry name" value="GLUTATHIONE S-TRANSFERASE"/>
    <property type="match status" value="1"/>
</dbReference>
<gene>
    <name evidence="3" type="ORF">P5673_025196</name>
</gene>
<protein>
    <submittedName>
        <fullName evidence="3">Glutathione S-transferase 5</fullName>
    </submittedName>
</protein>
<comment type="caution">
    <text evidence="3">The sequence shown here is derived from an EMBL/GenBank/DDBJ whole genome shotgun (WGS) entry which is preliminary data.</text>
</comment>
<keyword evidence="4" id="KW-1185">Reference proteome</keyword>
<dbReference type="InterPro" id="IPR004046">
    <property type="entry name" value="GST_C"/>
</dbReference>
<dbReference type="EMBL" id="JARQWQ010000077">
    <property type="protein sequence ID" value="KAK2553441.1"/>
    <property type="molecule type" value="Genomic_DNA"/>
</dbReference>
<dbReference type="Pfam" id="PF14497">
    <property type="entry name" value="GST_C_3"/>
    <property type="match status" value="1"/>
</dbReference>
<dbReference type="PANTHER" id="PTHR11571:SF150">
    <property type="entry name" value="GLUTATHIONE S-TRANSFERASE"/>
    <property type="match status" value="1"/>
</dbReference>
<dbReference type="InterPro" id="IPR050213">
    <property type="entry name" value="GST_superfamily"/>
</dbReference>
<dbReference type="Proteomes" id="UP001249851">
    <property type="component" value="Unassembled WGS sequence"/>
</dbReference>
<dbReference type="GO" id="GO:0004364">
    <property type="term" value="F:glutathione transferase activity"/>
    <property type="evidence" value="ECO:0007669"/>
    <property type="project" value="TreeGrafter"/>
</dbReference>
<reference evidence="3" key="1">
    <citation type="journal article" date="2023" name="G3 (Bethesda)">
        <title>Whole genome assembly and annotation of the endangered Caribbean coral Acropora cervicornis.</title>
        <authorList>
            <person name="Selwyn J.D."/>
            <person name="Vollmer S.V."/>
        </authorList>
    </citation>
    <scope>NUCLEOTIDE SEQUENCE</scope>
    <source>
        <strain evidence="3">K2</strain>
    </source>
</reference>
<evidence type="ECO:0000313" key="4">
    <source>
        <dbReference type="Proteomes" id="UP001249851"/>
    </source>
</evidence>
<dbReference type="InterPro" id="IPR004045">
    <property type="entry name" value="Glutathione_S-Trfase_N"/>
</dbReference>